<protein>
    <submittedName>
        <fullName evidence="1">Uncharacterized protein</fullName>
    </submittedName>
</protein>
<keyword evidence="2" id="KW-1185">Reference proteome</keyword>
<evidence type="ECO:0000313" key="2">
    <source>
        <dbReference type="Proteomes" id="UP000467164"/>
    </source>
</evidence>
<proteinExistence type="predicted"/>
<dbReference type="KEGG" id="msho:MSHO_07060"/>
<gene>
    <name evidence="1" type="ORF">MSHO_07060</name>
</gene>
<dbReference type="EMBL" id="AP022572">
    <property type="protein sequence ID" value="BBX55361.1"/>
    <property type="molecule type" value="Genomic_DNA"/>
</dbReference>
<name>A0A7I7L5K4_9MYCO</name>
<dbReference type="Proteomes" id="UP000467164">
    <property type="component" value="Chromosome"/>
</dbReference>
<reference evidence="1 2" key="1">
    <citation type="journal article" date="2019" name="Emerg. Microbes Infect.">
        <title>Comprehensive subspecies identification of 175 nontuberculous mycobacteria species based on 7547 genomic profiles.</title>
        <authorList>
            <person name="Matsumoto Y."/>
            <person name="Kinjo T."/>
            <person name="Motooka D."/>
            <person name="Nabeya D."/>
            <person name="Jung N."/>
            <person name="Uechi K."/>
            <person name="Horii T."/>
            <person name="Iida T."/>
            <person name="Fujita J."/>
            <person name="Nakamura S."/>
        </authorList>
    </citation>
    <scope>NUCLEOTIDE SEQUENCE [LARGE SCALE GENOMIC DNA]</scope>
    <source>
        <strain evidence="1 2">JCM 12657</strain>
    </source>
</reference>
<organism evidence="1 2">
    <name type="scientific">Mycobacterium shottsii</name>
    <dbReference type="NCBI Taxonomy" id="133549"/>
    <lineage>
        <taxon>Bacteria</taxon>
        <taxon>Bacillati</taxon>
        <taxon>Actinomycetota</taxon>
        <taxon>Actinomycetes</taxon>
        <taxon>Mycobacteriales</taxon>
        <taxon>Mycobacteriaceae</taxon>
        <taxon>Mycobacterium</taxon>
        <taxon>Mycobacterium ulcerans group</taxon>
    </lineage>
</organism>
<accession>A0A7I7L5K4</accession>
<sequence>MSIKPMNNATNQTLEGPTFTFTGVRLTGLTVKSFFLRTFDLGIGTSKYLNNTMSGTGLQRLRLQH</sequence>
<evidence type="ECO:0000313" key="1">
    <source>
        <dbReference type="EMBL" id="BBX55361.1"/>
    </source>
</evidence>
<dbReference type="AlphaFoldDB" id="A0A7I7L5K4"/>